<dbReference type="EMBL" id="CP031305">
    <property type="protein sequence ID" value="QCC55298.1"/>
    <property type="molecule type" value="Genomic_DNA"/>
</dbReference>
<reference evidence="1 2" key="1">
    <citation type="journal article" date="2019" name="Nat. Commun.">
        <title>A new type of DNA phosphorothioation-based antiviral system in archaea.</title>
        <authorList>
            <person name="Xiong L."/>
            <person name="Liu S."/>
            <person name="Chen S."/>
            <person name="Xiao Y."/>
            <person name="Zhu B."/>
            <person name="Gao Y."/>
            <person name="Zhang Y."/>
            <person name="Chen B."/>
            <person name="Luo J."/>
            <person name="Deng Z."/>
            <person name="Chen X."/>
            <person name="Wang L."/>
            <person name="Chen S."/>
        </authorList>
    </citation>
    <scope>NUCLEOTIDE SEQUENCE [LARGE SCALE GENOMIC DNA]</scope>
    <source>
        <strain evidence="1 2">JCM 10635</strain>
    </source>
</reference>
<evidence type="ECO:0000313" key="1">
    <source>
        <dbReference type="EMBL" id="QCC55298.1"/>
    </source>
</evidence>
<organism evidence="1 2">
    <name type="scientific">Natronorubrum bangense</name>
    <dbReference type="NCBI Taxonomy" id="61858"/>
    <lineage>
        <taxon>Archaea</taxon>
        <taxon>Methanobacteriati</taxon>
        <taxon>Methanobacteriota</taxon>
        <taxon>Stenosarchaea group</taxon>
        <taxon>Halobacteria</taxon>
        <taxon>Halobacteriales</taxon>
        <taxon>Natrialbaceae</taxon>
        <taxon>Natronorubrum</taxon>
    </lineage>
</organism>
<dbReference type="AlphaFoldDB" id="A0A4D6HPW7"/>
<dbReference type="Proteomes" id="UP000296822">
    <property type="component" value="Chromosome"/>
</dbReference>
<evidence type="ECO:0000313" key="2">
    <source>
        <dbReference type="Proteomes" id="UP000296822"/>
    </source>
</evidence>
<gene>
    <name evidence="1" type="ORF">DV706_12975</name>
</gene>
<dbReference type="KEGG" id="nbg:DV706_12975"/>
<protein>
    <submittedName>
        <fullName evidence="1">Uncharacterized protein</fullName>
    </submittedName>
</protein>
<name>A0A4D6HPW7_9EURY</name>
<proteinExistence type="predicted"/>
<sequence length="68" mass="7613">MRRDLLCYTENAHDFRWVDVKLLESCLTGGWDVNHAQTPSLRATDLPQIPLTLLSLTNLFAKNGGDGI</sequence>
<accession>A0A4D6HPW7</accession>